<gene>
    <name evidence="2" type="ORF">IC006_2179</name>
    <name evidence="3" type="ORF">IC007_2183</name>
</gene>
<evidence type="ECO:0000313" key="2">
    <source>
        <dbReference type="EMBL" id="BBG24845.1"/>
    </source>
</evidence>
<evidence type="ECO:0000313" key="3">
    <source>
        <dbReference type="EMBL" id="BBG27629.1"/>
    </source>
</evidence>
<dbReference type="AlphaFoldDB" id="A0A510E573"/>
<accession>A0A510DXB2</accession>
<accession>A0A510E573</accession>
<reference evidence="3 4" key="2">
    <citation type="journal article" date="2020" name="Int. J. Syst. Evol. Microbiol.">
        <title>Sulfuracidifex tepidarius gen. nov., sp. nov. and transfer of Sulfolobus metallicus Huber and Stetter 1992 to the genus Sulfuracidifex as Sulfuracidifex metallicus comb. nov.</title>
        <authorList>
            <person name="Itoh T."/>
            <person name="Miura T."/>
            <person name="Sakai H.D."/>
            <person name="Kato S."/>
            <person name="Ohkuma M."/>
            <person name="Takashina T."/>
        </authorList>
    </citation>
    <scope>NUCLEOTIDE SEQUENCE</scope>
    <source>
        <strain evidence="2 4">IC-006</strain>
        <strain evidence="3">IC-007</strain>
    </source>
</reference>
<name>A0A510E573_9CREN</name>
<evidence type="ECO:0000256" key="1">
    <source>
        <dbReference type="SAM" id="Phobius"/>
    </source>
</evidence>
<keyword evidence="1" id="KW-0812">Transmembrane</keyword>
<dbReference type="Proteomes" id="UP000325030">
    <property type="component" value="Chromosome"/>
</dbReference>
<dbReference type="KEGG" id="step:IC006_2179"/>
<keyword evidence="1" id="KW-0472">Membrane</keyword>
<evidence type="ECO:0000313" key="4">
    <source>
        <dbReference type="Proteomes" id="UP000322983"/>
    </source>
</evidence>
<proteinExistence type="predicted"/>
<sequence>MNLTFFLYLEYQGFDVKLPLFFIILYLGNIKIFIERRIL</sequence>
<organism evidence="3 5">
    <name type="scientific">Sulfuracidifex tepidarius</name>
    <dbReference type="NCBI Taxonomy" id="1294262"/>
    <lineage>
        <taxon>Archaea</taxon>
        <taxon>Thermoproteota</taxon>
        <taxon>Thermoprotei</taxon>
        <taxon>Sulfolobales</taxon>
        <taxon>Sulfolobaceae</taxon>
        <taxon>Sulfuracidifex</taxon>
    </lineage>
</organism>
<dbReference type="EMBL" id="AP018929">
    <property type="protein sequence ID" value="BBG24845.1"/>
    <property type="molecule type" value="Genomic_DNA"/>
</dbReference>
<keyword evidence="1" id="KW-1133">Transmembrane helix</keyword>
<dbReference type="EMBL" id="AP018930">
    <property type="protein sequence ID" value="BBG27629.1"/>
    <property type="molecule type" value="Genomic_DNA"/>
</dbReference>
<reference evidence="5" key="1">
    <citation type="submission" date="2018-09" db="EMBL/GenBank/DDBJ databases">
        <title>Complete Genome Sequencing of Sulfolobus sp. JCM 16834.</title>
        <authorList>
            <person name="Kato S."/>
            <person name="Itoh T."/>
            <person name="Ohkuma M."/>
        </authorList>
    </citation>
    <scope>NUCLEOTIDE SEQUENCE [LARGE SCALE GENOMIC DNA]</scope>
    <source>
        <strain evidence="5">IC-007</strain>
    </source>
</reference>
<keyword evidence="4" id="KW-1185">Reference proteome</keyword>
<protein>
    <submittedName>
        <fullName evidence="3">Uncharacterized protein</fullName>
    </submittedName>
</protein>
<dbReference type="Proteomes" id="UP000322983">
    <property type="component" value="Chromosome"/>
</dbReference>
<feature type="transmembrane region" description="Helical" evidence="1">
    <location>
        <begin position="16"/>
        <end position="34"/>
    </location>
</feature>
<evidence type="ECO:0000313" key="5">
    <source>
        <dbReference type="Proteomes" id="UP000325030"/>
    </source>
</evidence>